<organism evidence="2 3">
    <name type="scientific">Halosimplex carlsbadense 2-9-1</name>
    <dbReference type="NCBI Taxonomy" id="797114"/>
    <lineage>
        <taxon>Archaea</taxon>
        <taxon>Methanobacteriati</taxon>
        <taxon>Methanobacteriota</taxon>
        <taxon>Stenosarchaea group</taxon>
        <taxon>Halobacteria</taxon>
        <taxon>Halobacteriales</taxon>
        <taxon>Haloarculaceae</taxon>
        <taxon>Halosimplex</taxon>
    </lineage>
</organism>
<dbReference type="Proteomes" id="UP000011626">
    <property type="component" value="Unassembled WGS sequence"/>
</dbReference>
<dbReference type="EMBL" id="AOIU01000045">
    <property type="protein sequence ID" value="ELZ20547.1"/>
    <property type="molecule type" value="Genomic_DNA"/>
</dbReference>
<feature type="region of interest" description="Disordered" evidence="1">
    <location>
        <begin position="285"/>
        <end position="308"/>
    </location>
</feature>
<evidence type="ECO:0000256" key="1">
    <source>
        <dbReference type="SAM" id="MobiDB-lite"/>
    </source>
</evidence>
<dbReference type="AlphaFoldDB" id="M0CDX2"/>
<keyword evidence="3" id="KW-1185">Reference proteome</keyword>
<evidence type="ECO:0000313" key="3">
    <source>
        <dbReference type="Proteomes" id="UP000011626"/>
    </source>
</evidence>
<proteinExistence type="predicted"/>
<feature type="compositionally biased region" description="Polar residues" evidence="1">
    <location>
        <begin position="292"/>
        <end position="301"/>
    </location>
</feature>
<comment type="caution">
    <text evidence="2">The sequence shown here is derived from an EMBL/GenBank/DDBJ whole genome shotgun (WGS) entry which is preliminary data.</text>
</comment>
<name>M0CDX2_9EURY</name>
<evidence type="ECO:0000313" key="2">
    <source>
        <dbReference type="EMBL" id="ELZ20547.1"/>
    </source>
</evidence>
<dbReference type="eggNOG" id="ENOG502N5Z2">
    <property type="taxonomic scope" value="Archaea"/>
</dbReference>
<reference evidence="2 3" key="1">
    <citation type="journal article" date="2014" name="PLoS Genet.">
        <title>Phylogenetically driven sequencing of extremely halophilic archaea reveals strategies for static and dynamic osmo-response.</title>
        <authorList>
            <person name="Becker E.A."/>
            <person name="Seitzer P.M."/>
            <person name="Tritt A."/>
            <person name="Larsen D."/>
            <person name="Krusor M."/>
            <person name="Yao A.I."/>
            <person name="Wu D."/>
            <person name="Madern D."/>
            <person name="Eisen J.A."/>
            <person name="Darling A.E."/>
            <person name="Facciotti M.T."/>
        </authorList>
    </citation>
    <scope>NUCLEOTIDE SEQUENCE [LARGE SCALE GENOMIC DNA]</scope>
    <source>
        <strain evidence="2 3">2-9-1</strain>
    </source>
</reference>
<protein>
    <submittedName>
        <fullName evidence="2">Uncharacterized protein</fullName>
    </submittedName>
</protein>
<dbReference type="OrthoDB" id="275822at2157"/>
<dbReference type="RefSeq" id="WP_006885629.1">
    <property type="nucleotide sequence ID" value="NZ_AOIU01000045.1"/>
</dbReference>
<gene>
    <name evidence="2" type="ORF">C475_19828</name>
</gene>
<dbReference type="InterPro" id="IPR006311">
    <property type="entry name" value="TAT_signal"/>
</dbReference>
<accession>M0CDX2</accession>
<sequence length="567" mass="62970">MTADGPDHVRSVELGRREVLSMCLGGAAASLAGCADTGDSEAGATERQRARRISDSETYSFRVSSLSRTATAFEFDARPTFLGGETSLSGSECTFRVYTSPNLELESRTKTGETVVTLGDRDPDRPMRVELPLSLESGYAQEVHYTLEITGDVRLPETGIGSRIAIPFYNAARDTEMLRVVESPYPDSGDAIEILSEFWYDERAESPFDVSPVPESEYDPDVYPYRDLTVTALVQFASYDHAWQGPHDIRYEWLVLNVHLSEWELLEAARWNSHALAELEVHPDKRDRMENPPTSLRNQGSLGALGTSGRTDIADVRTPYEQWRHNRAPGSIRRPTHAFKIGTGRPFAKRMARRIETALDNPSFDRVYQQLRPYYALTALKAFTGCMPYTFEVGSYIRTPEETINDWVEAGLSSDGTGAGDCQTATTLYVSVASHLLDKPFASVTMEEPAHAIAGVYDLTTPASLAEVDPAASYATERGAYDTRFGDLQVIEPLSTAASIGWKYDTPRIEISGYVSEPVLNSHVPTNDRFEPDGEGTISSPDENIQNALTYHEDHQTIRDLSLEFER</sequence>
<dbReference type="STRING" id="797114.C475_19828"/>
<dbReference type="PROSITE" id="PS51318">
    <property type="entry name" value="TAT"/>
    <property type="match status" value="1"/>
</dbReference>